<sequence length="161" mass="18350">MPKVSIESLIRKILEPFTAECILHDNVRACKWRIGGQKVQNYERTLQELIKPEIYAPNAKLLSLHKVLEWNRTDDIHESPMQFTWLATWKESLMLMLPLSTLLGRGTLASDSSNEPKASSKAQASSHVVHGSVDSAEDIFPQFARLAEFTSSIRPRQQHKR</sequence>
<evidence type="ECO:0000313" key="3">
    <source>
        <dbReference type="Proteomes" id="UP000758155"/>
    </source>
</evidence>
<gene>
    <name evidence="2" type="ORF">E8E12_000555</name>
</gene>
<accession>A0A9P4WNX6</accession>
<dbReference type="EMBL" id="SWKV01000041">
    <property type="protein sequence ID" value="KAF3037601.1"/>
    <property type="molecule type" value="Genomic_DNA"/>
</dbReference>
<evidence type="ECO:0000313" key="2">
    <source>
        <dbReference type="EMBL" id="KAF3037601.1"/>
    </source>
</evidence>
<evidence type="ECO:0000256" key="1">
    <source>
        <dbReference type="SAM" id="MobiDB-lite"/>
    </source>
</evidence>
<proteinExistence type="predicted"/>
<dbReference type="OrthoDB" id="3511049at2759"/>
<comment type="caution">
    <text evidence="2">The sequence shown here is derived from an EMBL/GenBank/DDBJ whole genome shotgun (WGS) entry which is preliminary data.</text>
</comment>
<keyword evidence="3" id="KW-1185">Reference proteome</keyword>
<dbReference type="AlphaFoldDB" id="A0A9P4WNX6"/>
<protein>
    <submittedName>
        <fullName evidence="2">Uncharacterized protein</fullName>
    </submittedName>
</protein>
<feature type="compositionally biased region" description="Polar residues" evidence="1">
    <location>
        <begin position="109"/>
        <end position="126"/>
    </location>
</feature>
<name>A0A9P4WNX6_9PLEO</name>
<organism evidence="2 3">
    <name type="scientific">Didymella heteroderae</name>
    <dbReference type="NCBI Taxonomy" id="1769908"/>
    <lineage>
        <taxon>Eukaryota</taxon>
        <taxon>Fungi</taxon>
        <taxon>Dikarya</taxon>
        <taxon>Ascomycota</taxon>
        <taxon>Pezizomycotina</taxon>
        <taxon>Dothideomycetes</taxon>
        <taxon>Pleosporomycetidae</taxon>
        <taxon>Pleosporales</taxon>
        <taxon>Pleosporineae</taxon>
        <taxon>Didymellaceae</taxon>
        <taxon>Didymella</taxon>
    </lineage>
</organism>
<dbReference type="Proteomes" id="UP000758155">
    <property type="component" value="Unassembled WGS sequence"/>
</dbReference>
<reference evidence="2" key="1">
    <citation type="submission" date="2019-04" db="EMBL/GenBank/DDBJ databases">
        <title>Sequencing of skin fungus with MAO and IRED activity.</title>
        <authorList>
            <person name="Marsaioli A.J."/>
            <person name="Bonatto J.M.C."/>
            <person name="Reis Junior O."/>
        </authorList>
    </citation>
    <scope>NUCLEOTIDE SEQUENCE</scope>
    <source>
        <strain evidence="2">28M1</strain>
    </source>
</reference>
<feature type="region of interest" description="Disordered" evidence="1">
    <location>
        <begin position="108"/>
        <end position="129"/>
    </location>
</feature>